<dbReference type="Proteomes" id="UP000830781">
    <property type="component" value="Chromosome"/>
</dbReference>
<evidence type="ECO:0000256" key="1">
    <source>
        <dbReference type="SAM" id="Phobius"/>
    </source>
</evidence>
<evidence type="ECO:0008006" key="4">
    <source>
        <dbReference type="Google" id="ProtNLM"/>
    </source>
</evidence>
<keyword evidence="3" id="KW-1185">Reference proteome</keyword>
<organism evidence="2 3">
    <name type="scientific">Sulfitobacter pontiacus</name>
    <dbReference type="NCBI Taxonomy" id="60137"/>
    <lineage>
        <taxon>Bacteria</taxon>
        <taxon>Pseudomonadati</taxon>
        <taxon>Pseudomonadota</taxon>
        <taxon>Alphaproteobacteria</taxon>
        <taxon>Rhodobacterales</taxon>
        <taxon>Roseobacteraceae</taxon>
        <taxon>Sulfitobacter</taxon>
    </lineage>
</organism>
<dbReference type="EMBL" id="CP084959">
    <property type="protein sequence ID" value="UOA23618.1"/>
    <property type="molecule type" value="Genomic_DNA"/>
</dbReference>
<keyword evidence="1" id="KW-0472">Membrane</keyword>
<feature type="transmembrane region" description="Helical" evidence="1">
    <location>
        <begin position="6"/>
        <end position="29"/>
    </location>
</feature>
<accession>A0AAX3AG96</accession>
<evidence type="ECO:0000313" key="2">
    <source>
        <dbReference type="EMBL" id="UOA23618.1"/>
    </source>
</evidence>
<proteinExistence type="predicted"/>
<sequence>MDKSDLAIGIALVSACFTGGSLFYTRILARNDSRRMRRKPLSLEMDFVTDGETQGWDCLYLIVRNVEPTSARVLSLRAKRKGSQLLLADDARTETDAFGTPIGFDPTKAAQTVILNRKIPPFGHMIENGTRQAEFQIYIYSKGISSAEDLKLGWEWSDGTKI</sequence>
<name>A0AAX3AG96_9RHOB</name>
<dbReference type="PROSITE" id="PS51257">
    <property type="entry name" value="PROKAR_LIPOPROTEIN"/>
    <property type="match status" value="1"/>
</dbReference>
<dbReference type="RefSeq" id="WP_243250275.1">
    <property type="nucleotide sequence ID" value="NZ_CP084959.1"/>
</dbReference>
<reference evidence="3" key="1">
    <citation type="journal article" date="2022" name="Microorganisms">
        <title>Beyond the ABCs#Discovery of Three New Plasmid Types in Rhodobacterales (RepQ, RepY, RepW).</title>
        <authorList>
            <person name="Freese H.M."/>
            <person name="Ringel V."/>
            <person name="Overmann J."/>
            <person name="Petersen J."/>
        </authorList>
    </citation>
    <scope>NUCLEOTIDE SEQUENCE [LARGE SCALE GENOMIC DNA]</scope>
    <source>
        <strain evidence="3">DSM 110277</strain>
    </source>
</reference>
<keyword evidence="1" id="KW-1133">Transmembrane helix</keyword>
<keyword evidence="1" id="KW-0812">Transmembrane</keyword>
<dbReference type="AlphaFoldDB" id="A0AAX3AG96"/>
<gene>
    <name evidence="2" type="ORF">DSM110277_02047</name>
</gene>
<evidence type="ECO:0000313" key="3">
    <source>
        <dbReference type="Proteomes" id="UP000830781"/>
    </source>
</evidence>
<protein>
    <recommendedName>
        <fullName evidence="4">DUF4352 domain-containing protein</fullName>
    </recommendedName>
</protein>